<keyword evidence="2" id="KW-1185">Reference proteome</keyword>
<evidence type="ECO:0000313" key="1">
    <source>
        <dbReference type="EMBL" id="KAJ9661055.1"/>
    </source>
</evidence>
<sequence>MSSDEYCPNCDNHFVLNAKTPQAALKVESEDTRIDARMIKDDRVKQKEYMSIFDVEESADRLG</sequence>
<proteinExistence type="predicted"/>
<accession>A0ACC3AEV8</accession>
<comment type="caution">
    <text evidence="1">The sequence shown here is derived from an EMBL/GenBank/DDBJ whole genome shotgun (WGS) entry which is preliminary data.</text>
</comment>
<protein>
    <submittedName>
        <fullName evidence="1">Uncharacterized protein</fullName>
    </submittedName>
</protein>
<name>A0ACC3AEV8_9EURO</name>
<gene>
    <name evidence="1" type="ORF">H2198_002214</name>
</gene>
<evidence type="ECO:0000313" key="2">
    <source>
        <dbReference type="Proteomes" id="UP001172386"/>
    </source>
</evidence>
<organism evidence="1 2">
    <name type="scientific">Neophaeococcomyces mojaviensis</name>
    <dbReference type="NCBI Taxonomy" id="3383035"/>
    <lineage>
        <taxon>Eukaryota</taxon>
        <taxon>Fungi</taxon>
        <taxon>Dikarya</taxon>
        <taxon>Ascomycota</taxon>
        <taxon>Pezizomycotina</taxon>
        <taxon>Eurotiomycetes</taxon>
        <taxon>Chaetothyriomycetidae</taxon>
        <taxon>Chaetothyriales</taxon>
        <taxon>Chaetothyriales incertae sedis</taxon>
        <taxon>Neophaeococcomyces</taxon>
    </lineage>
</organism>
<dbReference type="EMBL" id="JAPDRQ010000026">
    <property type="protein sequence ID" value="KAJ9661055.1"/>
    <property type="molecule type" value="Genomic_DNA"/>
</dbReference>
<dbReference type="Proteomes" id="UP001172386">
    <property type="component" value="Unassembled WGS sequence"/>
</dbReference>
<reference evidence="1" key="1">
    <citation type="submission" date="2022-10" db="EMBL/GenBank/DDBJ databases">
        <title>Culturing micro-colonial fungi from biological soil crusts in the Mojave desert and describing Neophaeococcomyces mojavensis, and introducing the new genera and species Taxawa tesnikishii.</title>
        <authorList>
            <person name="Kurbessoian T."/>
            <person name="Stajich J.E."/>
        </authorList>
    </citation>
    <scope>NUCLEOTIDE SEQUENCE</scope>
    <source>
        <strain evidence="1">JES_112</strain>
    </source>
</reference>